<name>A0A1B2DZG1_9BACL</name>
<dbReference type="PROSITE" id="PS51194">
    <property type="entry name" value="HELICASE_CTER"/>
    <property type="match status" value="1"/>
</dbReference>
<dbReference type="InterPro" id="IPR001650">
    <property type="entry name" value="Helicase_C-like"/>
</dbReference>
<dbReference type="InterPro" id="IPR027417">
    <property type="entry name" value="P-loop_NTPase"/>
</dbReference>
<organism evidence="4">
    <name type="scientific">Paenibacillus ihbetae</name>
    <dbReference type="NCBI Taxonomy" id="1870820"/>
    <lineage>
        <taxon>Bacteria</taxon>
        <taxon>Bacillati</taxon>
        <taxon>Bacillota</taxon>
        <taxon>Bacilli</taxon>
        <taxon>Bacillales</taxon>
        <taxon>Paenibacillaceae</taxon>
        <taxon>Paenibacillus</taxon>
    </lineage>
</organism>
<dbReference type="InterPro" id="IPR014001">
    <property type="entry name" value="Helicase_ATP-bd"/>
</dbReference>
<accession>A0A1B2DZG1</accession>
<reference evidence="4" key="1">
    <citation type="submission" date="2016-08" db="EMBL/GenBank/DDBJ databases">
        <title>Complete Genome Seqeunce of Paenibacillus sp. nov. IHBB 9852 from high altitute lake of Indian trans-Himalayas.</title>
        <authorList>
            <person name="Kiran S."/>
            <person name="Swarnkar M.K."/>
            <person name="Rana A."/>
            <person name="Tewari R."/>
            <person name="Gulati A."/>
        </authorList>
    </citation>
    <scope>NUCLEOTIDE SEQUENCE [LARGE SCALE GENOMIC DNA]</scope>
    <source>
        <strain evidence="4">IHBB 9852</strain>
    </source>
</reference>
<dbReference type="Pfam" id="PF00176">
    <property type="entry name" value="SNF2-rel_dom"/>
    <property type="match status" value="1"/>
</dbReference>
<dbReference type="Gene3D" id="3.40.50.10810">
    <property type="entry name" value="Tandem AAA-ATPase domain"/>
    <property type="match status" value="1"/>
</dbReference>
<dbReference type="CDD" id="cd18012">
    <property type="entry name" value="DEXQc_arch_SWI2_SNF2"/>
    <property type="match status" value="1"/>
</dbReference>
<dbReference type="InterPro" id="IPR000330">
    <property type="entry name" value="SNF2_N"/>
</dbReference>
<dbReference type="SMART" id="SM00487">
    <property type="entry name" value="DEXDc"/>
    <property type="match status" value="1"/>
</dbReference>
<evidence type="ECO:0000259" key="2">
    <source>
        <dbReference type="PROSITE" id="PS51192"/>
    </source>
</evidence>
<evidence type="ECO:0000256" key="1">
    <source>
        <dbReference type="ARBA" id="ARBA00022801"/>
    </source>
</evidence>
<dbReference type="GO" id="GO:0016787">
    <property type="term" value="F:hydrolase activity"/>
    <property type="evidence" value="ECO:0007669"/>
    <property type="project" value="UniProtKB-KW"/>
</dbReference>
<feature type="domain" description="Helicase ATP-binding" evidence="2">
    <location>
        <begin position="573"/>
        <end position="736"/>
    </location>
</feature>
<dbReference type="SMART" id="SM00490">
    <property type="entry name" value="HELICc"/>
    <property type="match status" value="1"/>
</dbReference>
<dbReference type="PANTHER" id="PTHR10799">
    <property type="entry name" value="SNF2/RAD54 HELICASE FAMILY"/>
    <property type="match status" value="1"/>
</dbReference>
<sequence>MNQPLYGVWLGDAFFCFSGEVSEPKVDAWSRVVRAVRMQDGSRPFANATLRLAELRYPSPTYGERSARRPERKMVGGRTMEGLALTPGDAFEMLLELTPANYEAQGLEAGEEMEFWIQASRFALQLLLQGKLAPGTAEVPVIGRRRSSMQSIRAVWKPQLSGEDWERFMQMAANIPPVCIGVPAALAGHDPSTREEAGAIVLYSFLCGILDSEARQAVRETQDKLRPHLANYRRGYSPLVELWWNSLLTVNRELPVQGTAEEIGELTSAVEAAGGTAVPYAAGEDAPPESGTVGLGLRLEPPLADNRQDWQISFWARGLEDEGLLLPAGSIWAMAETDPLIRGRIYSSVKQQLLLRLGEAAELAPELAEGLRGPAPEGVSIPLSALSSFMKDSVPRLAGKGVTVQMPTRWSKEGRRRVGLSLKMMSDARSPGGMHPLPVMGMEHLVRFEISAAMGGQRLTREELKSLAEQNLPYVQFRGEWVEVDLKEINQVLRFMKRHEKGEMELAEWMHLTAEMDGERLWKGLFIEEVESAGLLSSLLEGEVIRKVPPRPVPSMLHGELRPYQERGYQWLSMMREMGFGVCLADDMGLGKTIQVITCLLDRRESDRNTGPVLIICPTSLLGNWQRELQRFAPELSLHVHHGVRRLRGDEFARKTKEYDVVLTTYHLAGRDGGDLSGISWSSVVLDEAQYIKNYRTKQAQSVMKLSAPHRIAMTGTPVENRLAELWSIFHFLNPGYLGSFNAFRQRYAAGEGQQERYRELHRLVSPFMLRRLKSDPDIRKDLPEKLEVKSYCTLTEVQGAMYQAVVDEMMGQIETQTGMARKGLVLSSLTKLKQICDHPQLLRQEEGRAVRAEASGKMERMLEILDQIEDMGESALIFTQYVGMGELLVNVLGRKYGKKPHFLHGGVPKRERDEMVRAFQNGEGTEFFVLSLKAGGVGLNLTRANHVLHYDRWWNPAVENQATDRVFRIGQHRNVQVHKLICQGTLEERIDELIEQKKALSEQVVGSGETWLTEMSDGELRRLIELQGQDWM</sequence>
<dbReference type="GO" id="GO:0004386">
    <property type="term" value="F:helicase activity"/>
    <property type="evidence" value="ECO:0007669"/>
    <property type="project" value="UniProtKB-KW"/>
</dbReference>
<dbReference type="Pfam" id="PF12419">
    <property type="entry name" value="DUF3670"/>
    <property type="match status" value="1"/>
</dbReference>
<keyword evidence="4" id="KW-0067">ATP-binding</keyword>
<evidence type="ECO:0000259" key="3">
    <source>
        <dbReference type="PROSITE" id="PS51194"/>
    </source>
</evidence>
<dbReference type="EMBL" id="CP016809">
    <property type="protein sequence ID" value="ANY73120.1"/>
    <property type="molecule type" value="Genomic_DNA"/>
</dbReference>
<dbReference type="PROSITE" id="PS51192">
    <property type="entry name" value="HELICASE_ATP_BIND_1"/>
    <property type="match status" value="1"/>
</dbReference>
<keyword evidence="4" id="KW-0547">Nucleotide-binding</keyword>
<keyword evidence="4" id="KW-0347">Helicase</keyword>
<dbReference type="CDD" id="cd18793">
    <property type="entry name" value="SF2_C_SNF"/>
    <property type="match status" value="1"/>
</dbReference>
<dbReference type="Gene3D" id="3.40.50.300">
    <property type="entry name" value="P-loop containing nucleotide triphosphate hydrolases"/>
    <property type="match status" value="1"/>
</dbReference>
<dbReference type="AlphaFoldDB" id="A0A1B2DZG1"/>
<proteinExistence type="predicted"/>
<dbReference type="FunFam" id="3.40.50.300:FF:000533">
    <property type="entry name" value="Helicase, Snf2 family"/>
    <property type="match status" value="1"/>
</dbReference>
<dbReference type="KEGG" id="pib:BBD41_11250"/>
<dbReference type="InterPro" id="IPR049730">
    <property type="entry name" value="SNF2/RAD54-like_C"/>
</dbReference>
<dbReference type="GO" id="GO:0005524">
    <property type="term" value="F:ATP binding"/>
    <property type="evidence" value="ECO:0007669"/>
    <property type="project" value="InterPro"/>
</dbReference>
<dbReference type="RefSeq" id="WP_099477651.1">
    <property type="nucleotide sequence ID" value="NZ_CP016809.1"/>
</dbReference>
<dbReference type="SUPFAM" id="SSF52540">
    <property type="entry name" value="P-loop containing nucleoside triphosphate hydrolases"/>
    <property type="match status" value="2"/>
</dbReference>
<dbReference type="Pfam" id="PF00271">
    <property type="entry name" value="Helicase_C"/>
    <property type="match status" value="1"/>
</dbReference>
<dbReference type="InterPro" id="IPR022138">
    <property type="entry name" value="DUF3670"/>
</dbReference>
<protein>
    <submittedName>
        <fullName evidence="4">DNA helicase</fullName>
    </submittedName>
</protein>
<feature type="domain" description="Helicase C-terminal" evidence="3">
    <location>
        <begin position="861"/>
        <end position="1017"/>
    </location>
</feature>
<dbReference type="InterPro" id="IPR038718">
    <property type="entry name" value="SNF2-like_sf"/>
</dbReference>
<keyword evidence="1" id="KW-0378">Hydrolase</keyword>
<evidence type="ECO:0000313" key="4">
    <source>
        <dbReference type="EMBL" id="ANY73120.1"/>
    </source>
</evidence>
<gene>
    <name evidence="4" type="ORF">BBD41_11250</name>
</gene>